<proteinExistence type="predicted"/>
<dbReference type="AlphaFoldDB" id="A0A098AWZ3"/>
<evidence type="ECO:0000313" key="1">
    <source>
        <dbReference type="EMBL" id="CDX00625.1"/>
    </source>
</evidence>
<sequence length="352" mass="41367">MPKQTSADRLSQWAKRRSGITVLELQKLLEEPDYPSFHQLVTELLAEGRLIPIKASGLNGRVPSLANKYRIIQPREDYGECLEPIRSLEPTLNIAAYLQKPHYYVRHQEILEGLSRYLWYQAHLLEQPMSRKERSFSIWGKEKLIDEQFSLLWEVFRFNRLPENFLNYYDTPEPFFEYVHGGVLPRTLLVIENKDTWFTLRKLMRETGKNRLAGISVQVLIYGEGNKVTKPKALENYAQEMFGREVLTEGEFLYFGDLDHEGIQLFFRTQRENPKLKLRPFQALYRKMLDLAAERELQPSPDGRNITVRVREFTRLLGLDPDEDKDKLAFLLRGDYIPQEILNYQVLAALLE</sequence>
<dbReference type="EMBL" id="LK996017">
    <property type="protein sequence ID" value="CDX00625.1"/>
    <property type="molecule type" value="Genomic_DNA"/>
</dbReference>
<dbReference type="RefSeq" id="WP_208925285.1">
    <property type="nucleotide sequence ID" value="NZ_LK996017.1"/>
</dbReference>
<reference evidence="1" key="1">
    <citation type="submission" date="2014-07" db="EMBL/GenBank/DDBJ databases">
        <authorList>
            <person name="Hornung V.Bastian."/>
        </authorList>
    </citation>
    <scope>NUCLEOTIDE SEQUENCE</scope>
    <source>
        <strain evidence="1">PCE-S</strain>
    </source>
</reference>
<accession>A0A098AWZ3</accession>
<protein>
    <submittedName>
        <fullName evidence="1">Uncharacterized protein conserved in bacteria C-term(DUF2220)</fullName>
    </submittedName>
</protein>
<name>A0A098AWZ3_DESHA</name>
<gene>
    <name evidence="1" type="ORF">DPCES_0738</name>
</gene>
<organism evidence="1">
    <name type="scientific">Desulfitobacterium hafniense</name>
    <name type="common">Desulfitobacterium frappieri</name>
    <dbReference type="NCBI Taxonomy" id="49338"/>
    <lineage>
        <taxon>Bacteria</taxon>
        <taxon>Bacillati</taxon>
        <taxon>Bacillota</taxon>
        <taxon>Clostridia</taxon>
        <taxon>Eubacteriales</taxon>
        <taxon>Desulfitobacteriaceae</taxon>
        <taxon>Desulfitobacterium</taxon>
    </lineage>
</organism>
<dbReference type="PATRIC" id="fig|49338.4.peg.791"/>